<feature type="domain" description="FAD dependent oxidoreductase" evidence="2">
    <location>
        <begin position="2"/>
        <end position="53"/>
    </location>
</feature>
<dbReference type="SUPFAM" id="SSF51905">
    <property type="entry name" value="FAD/NAD(P)-binding domain"/>
    <property type="match status" value="1"/>
</dbReference>
<dbReference type="InterPro" id="IPR006076">
    <property type="entry name" value="FAD-dep_OxRdtase"/>
</dbReference>
<evidence type="ECO:0000256" key="1">
    <source>
        <dbReference type="SAM" id="Phobius"/>
    </source>
</evidence>
<keyword evidence="1" id="KW-0472">Membrane</keyword>
<evidence type="ECO:0000313" key="3">
    <source>
        <dbReference type="EMBL" id="SHE60748.1"/>
    </source>
</evidence>
<dbReference type="Proteomes" id="UP000184088">
    <property type="component" value="Unassembled WGS sequence"/>
</dbReference>
<dbReference type="InterPro" id="IPR050407">
    <property type="entry name" value="Geranylgeranyl_reductase"/>
</dbReference>
<dbReference type="PROSITE" id="PS51257">
    <property type="entry name" value="PROKAR_LIPOPROTEIN"/>
    <property type="match status" value="1"/>
</dbReference>
<gene>
    <name evidence="3" type="ORF">SAMN02746089_00517</name>
</gene>
<feature type="transmembrane region" description="Helical" evidence="1">
    <location>
        <begin position="259"/>
        <end position="279"/>
    </location>
</feature>
<dbReference type="STRING" id="1121256.SAMN02746089_00517"/>
<keyword evidence="4" id="KW-1185">Reference proteome</keyword>
<dbReference type="EMBL" id="FQVH01000003">
    <property type="protein sequence ID" value="SHE60748.1"/>
    <property type="molecule type" value="Genomic_DNA"/>
</dbReference>
<dbReference type="PANTHER" id="PTHR42685:SF22">
    <property type="entry name" value="CONDITIONED MEDIUM FACTOR RECEPTOR 1"/>
    <property type="match status" value="1"/>
</dbReference>
<dbReference type="RefSeq" id="WP_073341534.1">
    <property type="nucleotide sequence ID" value="NZ_FQVH01000003.1"/>
</dbReference>
<sequence>MRVAIVGAGISGLACAHELERLGINPVIFERRFTVGDFHQHSGVILGIFTRPIRDLFRYIEDNYDITLFPLNNVNEITVYGPGRKTVVRGEGLGYTFLKGQDENSIENQLRRLVKSKINFNIHADYRVLSKEYDYVVVASGNHLISSDIGIWRMTMHTFIKGAVILGDFNPQAMHMWFNTRFAGSGYGYMIPFDNKRATLGLVVPHISQGDIDEHWDLFLKTIKLDNPIVETFEQDLAVGYCTSHIIDNMYFVGNAAGLLNPLLCFGTITSLLSGIYAARAMVQKKDYEDMLKPLVNQIADLTTFRNYIDKLDDRGFDKIIRLLSVPGVKQMFYNSNVDVWRLGARLLGLKKTIRD</sequence>
<reference evidence="3 4" key="1">
    <citation type="submission" date="2016-11" db="EMBL/GenBank/DDBJ databases">
        <authorList>
            <person name="Jaros S."/>
            <person name="Januszkiewicz K."/>
            <person name="Wedrychowicz H."/>
        </authorList>
    </citation>
    <scope>NUCLEOTIDE SEQUENCE [LARGE SCALE GENOMIC DNA]</scope>
    <source>
        <strain evidence="3 4">DSM 17918</strain>
    </source>
</reference>
<dbReference type="PRINTS" id="PR00420">
    <property type="entry name" value="RNGMNOXGNASE"/>
</dbReference>
<keyword evidence="1" id="KW-0812">Transmembrane</keyword>
<dbReference type="AlphaFoldDB" id="A0A1M4UVN6"/>
<dbReference type="OrthoDB" id="25353at2"/>
<proteinExistence type="predicted"/>
<evidence type="ECO:0000313" key="4">
    <source>
        <dbReference type="Proteomes" id="UP000184088"/>
    </source>
</evidence>
<protein>
    <submittedName>
        <fullName evidence="3">Dehydrogenase (Flavoprotein)</fullName>
    </submittedName>
</protein>
<keyword evidence="1" id="KW-1133">Transmembrane helix</keyword>
<dbReference type="InterPro" id="IPR036188">
    <property type="entry name" value="FAD/NAD-bd_sf"/>
</dbReference>
<dbReference type="Gene3D" id="3.50.50.60">
    <property type="entry name" value="FAD/NAD(P)-binding domain"/>
    <property type="match status" value="1"/>
</dbReference>
<dbReference type="Pfam" id="PF01266">
    <property type="entry name" value="DAO"/>
    <property type="match status" value="1"/>
</dbReference>
<organism evidence="3 4">
    <name type="scientific">Caldanaerobius fijiensis DSM 17918</name>
    <dbReference type="NCBI Taxonomy" id="1121256"/>
    <lineage>
        <taxon>Bacteria</taxon>
        <taxon>Bacillati</taxon>
        <taxon>Bacillota</taxon>
        <taxon>Clostridia</taxon>
        <taxon>Thermoanaerobacterales</taxon>
        <taxon>Thermoanaerobacteraceae</taxon>
        <taxon>Caldanaerobius</taxon>
    </lineage>
</organism>
<name>A0A1M4UVN6_9THEO</name>
<dbReference type="PANTHER" id="PTHR42685">
    <property type="entry name" value="GERANYLGERANYL DIPHOSPHATE REDUCTASE"/>
    <property type="match status" value="1"/>
</dbReference>
<evidence type="ECO:0000259" key="2">
    <source>
        <dbReference type="Pfam" id="PF01266"/>
    </source>
</evidence>
<accession>A0A1M4UVN6</accession>